<feature type="compositionally biased region" description="Basic and acidic residues" evidence="8">
    <location>
        <begin position="11"/>
        <end position="21"/>
    </location>
</feature>
<keyword evidence="4" id="KW-0805">Transcription regulation</keyword>
<evidence type="ECO:0000256" key="3">
    <source>
        <dbReference type="ARBA" id="ARBA00022833"/>
    </source>
</evidence>
<evidence type="ECO:0000313" key="11">
    <source>
        <dbReference type="Proteomes" id="UP001241169"/>
    </source>
</evidence>
<dbReference type="Gene3D" id="3.90.1150.10">
    <property type="entry name" value="Aspartate Aminotransferase, domain 1"/>
    <property type="match status" value="1"/>
</dbReference>
<evidence type="ECO:0000256" key="1">
    <source>
        <dbReference type="ARBA" id="ARBA00004123"/>
    </source>
</evidence>
<comment type="subcellular location">
    <subcellularLocation>
        <location evidence="1">Nucleus</location>
    </subcellularLocation>
</comment>
<keyword evidence="7" id="KW-0539">Nucleus</keyword>
<accession>A0ABQ9T4F3</accession>
<keyword evidence="2" id="KW-0479">Metal-binding</keyword>
<dbReference type="SMART" id="SM00906">
    <property type="entry name" value="Fungal_trans"/>
    <property type="match status" value="1"/>
</dbReference>
<dbReference type="CDD" id="cd12148">
    <property type="entry name" value="fungal_TF_MHR"/>
    <property type="match status" value="1"/>
</dbReference>
<feature type="domain" description="Xylanolytic transcriptional activator regulatory" evidence="9">
    <location>
        <begin position="792"/>
        <end position="871"/>
    </location>
</feature>
<sequence length="1075" mass="119744">MAPSSTQDLFDAEHPTSKSIDKTASAHQYTAPDFELFRHLVPLVSSGKTTHLNAAFMPPSNLIVNEALSRFCSEVLHQPSPKSRWKEDVEAVRELLGRYINTDPSTIAFVRDTTEGLGSFIRGLKFQPGDNVVILDCEHPNQAFAWLTLRSAGLEVRLVPTDPENPVAADAKTFAPYVDERTRAIGLSSIMFHTGQRNDVADVCKAFRHRGIHVLADLTQQVGFAAVDVEELGVSAAAFSLHKGLNSPTGFAALYVDTQVIQEMDPVPPIVGYGGVSSVGDSEDFAVPEGPVVFHPTAKRYEHANMSFISAVAARAFLQFYLEVMGPRNLEQRLYSLGDALRQSCAELGVGVIGPSERKHHAPHLHVLRLQDPRWPERLEAAGIVATKFRTGIRVSFGFYSNLEDVERLMAVIRTGLESGIPPLRSLPHRRHPIVPSTSHLHQPQPSRTRVVSAWTMPPHDQETPLKPTKRISCKRCQYRKVSNLQSSAQLSAETSRQFKCSRTEPCQNCSTSNTPCEYRPVDRKRVPASHEYVASLESRISWLETFVQSLRVATPEQREEMLNSTAAAEGKGHSLPSSSNKAQEEIRTDEGAPLAPGNYISHLGIHTRSSANLELGLEGSLIYHGATSIFRVDLPSTSKDPRDPDNTTTALLRGGGIEANFESVMQHFGIDGPSSPAVLQSLTQFFRWQYPHFMFIYREAFLRDHFSNDDGECDANNGRNNRKYWSPALLLSICALGALVSLDTKASSERFFLAAESIIMVTGLTRPSVATVQAFLCLALYEIGRGNLSKGWGYSGIAFRMAQDLGLQRDPKGWVQHDSSLATHEDVEIRRRIYWGCYISDKLISLILGRPVYLVYDDAEVQPMETLPEPPEMSLWRPVGFDEEYRESAQASSMIPYLHEQIRLSRIIERMMSTLFSPRSNLDDLGRRVCFDNLNLDLNRWRESLPDFAKWQKWGGSSSKTIPGVLALHLQFHSARIALNYDQAIASRGSDADEKPQSYCVTSAQHITSLVRTYRSQYGLQHAPLVFVYGAVQASRSAKAFNITEESQYLIQMLGELSSAWSLSREVMAKVLDC</sequence>
<evidence type="ECO:0000256" key="5">
    <source>
        <dbReference type="ARBA" id="ARBA00023125"/>
    </source>
</evidence>
<dbReference type="Pfam" id="PF00266">
    <property type="entry name" value="Aminotran_5"/>
    <property type="match status" value="1"/>
</dbReference>
<dbReference type="GeneID" id="85368527"/>
<dbReference type="PANTHER" id="PTHR31313">
    <property type="entry name" value="TY1 ENHANCER ACTIVATOR"/>
    <property type="match status" value="1"/>
</dbReference>
<dbReference type="RefSeq" id="XP_060355485.1">
    <property type="nucleotide sequence ID" value="XM_060484628.1"/>
</dbReference>
<gene>
    <name evidence="10" type="ORF">CPAR01_00336</name>
</gene>
<dbReference type="InterPro" id="IPR007219">
    <property type="entry name" value="XnlR_reg_dom"/>
</dbReference>
<dbReference type="InterPro" id="IPR036864">
    <property type="entry name" value="Zn2-C6_fun-type_DNA-bd_sf"/>
</dbReference>
<organism evidence="10 11">
    <name type="scientific">Colletotrichum paranaense</name>
    <dbReference type="NCBI Taxonomy" id="1914294"/>
    <lineage>
        <taxon>Eukaryota</taxon>
        <taxon>Fungi</taxon>
        <taxon>Dikarya</taxon>
        <taxon>Ascomycota</taxon>
        <taxon>Pezizomycotina</taxon>
        <taxon>Sordariomycetes</taxon>
        <taxon>Hypocreomycetidae</taxon>
        <taxon>Glomerellales</taxon>
        <taxon>Glomerellaceae</taxon>
        <taxon>Colletotrichum</taxon>
        <taxon>Colletotrichum acutatum species complex</taxon>
    </lineage>
</organism>
<dbReference type="PANTHER" id="PTHR31313:SF81">
    <property type="entry name" value="TY1 ENHANCER ACTIVATOR"/>
    <property type="match status" value="1"/>
</dbReference>
<dbReference type="InterPro" id="IPR015422">
    <property type="entry name" value="PyrdxlP-dep_Trfase_small"/>
</dbReference>
<proteinExistence type="predicted"/>
<feature type="region of interest" description="Disordered" evidence="8">
    <location>
        <begin position="1"/>
        <end position="24"/>
    </location>
</feature>
<evidence type="ECO:0000256" key="7">
    <source>
        <dbReference type="ARBA" id="ARBA00023242"/>
    </source>
</evidence>
<protein>
    <recommendedName>
        <fullName evidence="9">Xylanolytic transcriptional activator regulatory domain-containing protein</fullName>
    </recommendedName>
</protein>
<keyword evidence="3" id="KW-0862">Zinc</keyword>
<dbReference type="InterPro" id="IPR015421">
    <property type="entry name" value="PyrdxlP-dep_Trfase_major"/>
</dbReference>
<dbReference type="Gene3D" id="4.10.240.10">
    <property type="entry name" value="Zn(2)-C6 fungal-type DNA-binding domain"/>
    <property type="match status" value="1"/>
</dbReference>
<keyword evidence="6" id="KW-0804">Transcription</keyword>
<dbReference type="InterPro" id="IPR051615">
    <property type="entry name" value="Transcr_Regulatory_Elem"/>
</dbReference>
<feature type="region of interest" description="Disordered" evidence="8">
    <location>
        <begin position="561"/>
        <end position="586"/>
    </location>
</feature>
<dbReference type="InterPro" id="IPR001138">
    <property type="entry name" value="Zn2Cys6_DnaBD"/>
</dbReference>
<dbReference type="Pfam" id="PF04082">
    <property type="entry name" value="Fungal_trans"/>
    <property type="match status" value="1"/>
</dbReference>
<evidence type="ECO:0000259" key="9">
    <source>
        <dbReference type="SMART" id="SM00906"/>
    </source>
</evidence>
<evidence type="ECO:0000313" key="10">
    <source>
        <dbReference type="EMBL" id="KAK1546369.1"/>
    </source>
</evidence>
<dbReference type="Gene3D" id="3.40.640.10">
    <property type="entry name" value="Type I PLP-dependent aspartate aminotransferase-like (Major domain)"/>
    <property type="match status" value="1"/>
</dbReference>
<evidence type="ECO:0000256" key="8">
    <source>
        <dbReference type="SAM" id="MobiDB-lite"/>
    </source>
</evidence>
<reference evidence="10 11" key="1">
    <citation type="submission" date="2016-10" db="EMBL/GenBank/DDBJ databases">
        <title>The genome sequence of Colletotrichum fioriniae PJ7.</title>
        <authorList>
            <person name="Baroncelli R."/>
        </authorList>
    </citation>
    <scope>NUCLEOTIDE SEQUENCE [LARGE SCALE GENOMIC DNA]</scope>
    <source>
        <strain evidence="10 11">IMI 384185</strain>
    </source>
</reference>
<evidence type="ECO:0000256" key="6">
    <source>
        <dbReference type="ARBA" id="ARBA00023163"/>
    </source>
</evidence>
<dbReference type="InterPro" id="IPR000192">
    <property type="entry name" value="Aminotrans_V_dom"/>
</dbReference>
<comment type="caution">
    <text evidence="10">The sequence shown here is derived from an EMBL/GenBank/DDBJ whole genome shotgun (WGS) entry which is preliminary data.</text>
</comment>
<dbReference type="CDD" id="cd00067">
    <property type="entry name" value="GAL4"/>
    <property type="match status" value="1"/>
</dbReference>
<dbReference type="Proteomes" id="UP001241169">
    <property type="component" value="Unassembled WGS sequence"/>
</dbReference>
<evidence type="ECO:0000256" key="2">
    <source>
        <dbReference type="ARBA" id="ARBA00022723"/>
    </source>
</evidence>
<keyword evidence="11" id="KW-1185">Reference proteome</keyword>
<evidence type="ECO:0000256" key="4">
    <source>
        <dbReference type="ARBA" id="ARBA00023015"/>
    </source>
</evidence>
<dbReference type="InterPro" id="IPR015424">
    <property type="entry name" value="PyrdxlP-dep_Trfase"/>
</dbReference>
<keyword evidence="5" id="KW-0238">DNA-binding</keyword>
<dbReference type="SUPFAM" id="SSF53383">
    <property type="entry name" value="PLP-dependent transferases"/>
    <property type="match status" value="1"/>
</dbReference>
<dbReference type="EMBL" id="MOPA01000001">
    <property type="protein sequence ID" value="KAK1546369.1"/>
    <property type="molecule type" value="Genomic_DNA"/>
</dbReference>
<name>A0ABQ9T4F3_9PEZI</name>